<comment type="caution">
    <text evidence="1">The sequence shown here is derived from an EMBL/GenBank/DDBJ whole genome shotgun (WGS) entry which is preliminary data.</text>
</comment>
<gene>
    <name evidence="1" type="ORF">FDK22_05395</name>
</gene>
<sequence>MKNRFIYLISIIYLITATTLFAQTKRYEVKSAVINYKITGSGSMMGMPTKLSGNKTLYFKNNGAIELSKEQRVQMIMGQEEKEDEIVKFDNGVIYSVDEEEKVIYKQTISKEQETIYFNQDGEKGLKSLGGVKVGSEKIAGYKCDIWDLSGVSMCIYKGIPLKIKTETMGIIETQIATKVQLNISIDENKFKLPNYPIRTIKDIMEENQKQMEDLSPEQQKMMEEMMKSMGEMFDPEK</sequence>
<name>A0A5R8Y2A5_9BACT</name>
<evidence type="ECO:0008006" key="3">
    <source>
        <dbReference type="Google" id="ProtNLM"/>
    </source>
</evidence>
<proteinExistence type="predicted"/>
<organism evidence="1 2">
    <name type="scientific">Arcobacter arenosus</name>
    <dbReference type="NCBI Taxonomy" id="2576037"/>
    <lineage>
        <taxon>Bacteria</taxon>
        <taxon>Pseudomonadati</taxon>
        <taxon>Campylobacterota</taxon>
        <taxon>Epsilonproteobacteria</taxon>
        <taxon>Campylobacterales</taxon>
        <taxon>Arcobacteraceae</taxon>
        <taxon>Arcobacter</taxon>
    </lineage>
</organism>
<dbReference type="OrthoDB" id="5372426at2"/>
<evidence type="ECO:0000313" key="2">
    <source>
        <dbReference type="Proteomes" id="UP000308901"/>
    </source>
</evidence>
<dbReference type="AlphaFoldDB" id="A0A5R8Y2A5"/>
<accession>A0A5R8Y2A5</accession>
<protein>
    <recommendedName>
        <fullName evidence="3">DUF4412 domain-containing protein</fullName>
    </recommendedName>
</protein>
<dbReference type="Proteomes" id="UP000308901">
    <property type="component" value="Unassembled WGS sequence"/>
</dbReference>
<dbReference type="EMBL" id="VANU01000002">
    <property type="protein sequence ID" value="TLP39306.1"/>
    <property type="molecule type" value="Genomic_DNA"/>
</dbReference>
<reference evidence="1 2" key="1">
    <citation type="submission" date="2019-05" db="EMBL/GenBank/DDBJ databases">
        <title>Arcobacter sp. nov., isolated from sea sediment.</title>
        <authorList>
            <person name="Kim W."/>
        </authorList>
    </citation>
    <scope>NUCLEOTIDE SEQUENCE [LARGE SCALE GENOMIC DNA]</scope>
    <source>
        <strain evidence="1 2">CAU 1517</strain>
    </source>
</reference>
<dbReference type="RefSeq" id="WP_138151889.1">
    <property type="nucleotide sequence ID" value="NZ_VANU01000002.1"/>
</dbReference>
<keyword evidence="2" id="KW-1185">Reference proteome</keyword>
<evidence type="ECO:0000313" key="1">
    <source>
        <dbReference type="EMBL" id="TLP39306.1"/>
    </source>
</evidence>